<sequence length="772" mass="82903">MKTKILSAVLGLGLMISSCTSELLTNDSTNTDITSLTVPTSFDWKTTREINFSVKVSDIRFKDAIHVISIYNDDPATGVAALSKGAASTSSPFTSKISIASKVKTVYIVKTAPDGTKVTQKVTLDTNPQISVSIGATSSGRIASFGTSEYITAAVLEDSPDCSSGCDFTVNEKTSDKNITLDSKTVCLTGSNYSVNVNTNNLNGGTLRICGTGITVNNMNLQNNAKFNVVITSSGSATFNNMNWDSPNVTFKNFGTVTFPNNLIVGGTLTNYGTINANSELQTRKGSTIVNEKVIIVKGSSPLDGAMTNNGEITFNGEVRLNSSGQTITNNSKMIANGNFIVNSSTTLTNNGYMTANSMQINSSGTVNNKCQLIIKTDLGVDQTLNNNSYVYVGGFTRLNSSGTVNLFNGAFFTTNTSSYDGKITGSGSDYSLFKVRSSVQNINNGNPYKLTGTVQLSEPSGKLDAKFIDKDAKYTTDGGIYIAKTECNEGNGDAPVTAKDSDKDGIIDSEDNYPNDGSKAFDNYSTPSTVAFEDQWPNLGDYDMNDVVLAYKYQIVTNAKNNVAQVIAKYTLQAAGGAYENGAGVQFELPSGSIKNFSSSTGSEVEGGQKKVVVILFKNSVKELGAWNTIPAQGVVASKSYSFSFDVVDGPSISTFGIGSYNPFIWNNSANFGRGYETHLMGKEPTDLMNTKLFGTAYDNSTGTNYYRTSGNLPWGIEIATDNFKYPSENKMITAAYWYFATWATSGGAYRTDWYSNTEAGYRYTPYIFNP</sequence>
<evidence type="ECO:0000256" key="1">
    <source>
        <dbReference type="SAM" id="MobiDB-lite"/>
    </source>
</evidence>
<dbReference type="RefSeq" id="WP_323295286.1">
    <property type="nucleotide sequence ID" value="NZ_JAYFUM010000004.1"/>
</dbReference>
<dbReference type="Proteomes" id="UP001302949">
    <property type="component" value="Unassembled WGS sequence"/>
</dbReference>
<evidence type="ECO:0000259" key="3">
    <source>
        <dbReference type="Pfam" id="PF16130"/>
    </source>
</evidence>
<evidence type="ECO:0000256" key="2">
    <source>
        <dbReference type="SAM" id="SignalP"/>
    </source>
</evidence>
<keyword evidence="2" id="KW-0732">Signal</keyword>
<dbReference type="EMBL" id="JAYFUM010000004">
    <property type="protein sequence ID" value="MEA5138118.1"/>
    <property type="molecule type" value="Genomic_DNA"/>
</dbReference>
<gene>
    <name evidence="4" type="ORF">VB248_03200</name>
</gene>
<feature type="chain" id="PRO_5046944851" evidence="2">
    <location>
        <begin position="22"/>
        <end position="772"/>
    </location>
</feature>
<organism evidence="4 5">
    <name type="scientific">Arcicella rigui</name>
    <dbReference type="NCBI Taxonomy" id="797020"/>
    <lineage>
        <taxon>Bacteria</taxon>
        <taxon>Pseudomonadati</taxon>
        <taxon>Bacteroidota</taxon>
        <taxon>Cytophagia</taxon>
        <taxon>Cytophagales</taxon>
        <taxon>Flectobacillaceae</taxon>
        <taxon>Arcicella</taxon>
    </lineage>
</organism>
<feature type="domain" description="DUF4842" evidence="3">
    <location>
        <begin position="562"/>
        <end position="756"/>
    </location>
</feature>
<accession>A0ABU5Q692</accession>
<feature type="region of interest" description="Disordered" evidence="1">
    <location>
        <begin position="502"/>
        <end position="521"/>
    </location>
</feature>
<keyword evidence="5" id="KW-1185">Reference proteome</keyword>
<dbReference type="InterPro" id="IPR032295">
    <property type="entry name" value="DUF4842"/>
</dbReference>
<dbReference type="NCBIfam" id="TIGR04456">
    <property type="entry name" value="LruC_dom"/>
    <property type="match status" value="1"/>
</dbReference>
<dbReference type="InterPro" id="IPR031025">
    <property type="entry name" value="LruC_dom"/>
</dbReference>
<protein>
    <submittedName>
        <fullName evidence="4">LruC domain-containing protein</fullName>
    </submittedName>
</protein>
<name>A0ABU5Q692_9BACT</name>
<feature type="signal peptide" evidence="2">
    <location>
        <begin position="1"/>
        <end position="21"/>
    </location>
</feature>
<evidence type="ECO:0000313" key="4">
    <source>
        <dbReference type="EMBL" id="MEA5138118.1"/>
    </source>
</evidence>
<dbReference type="PROSITE" id="PS51257">
    <property type="entry name" value="PROKAR_LIPOPROTEIN"/>
    <property type="match status" value="1"/>
</dbReference>
<evidence type="ECO:0000313" key="5">
    <source>
        <dbReference type="Proteomes" id="UP001302949"/>
    </source>
</evidence>
<proteinExistence type="predicted"/>
<dbReference type="Pfam" id="PF16130">
    <property type="entry name" value="DUF4842"/>
    <property type="match status" value="1"/>
</dbReference>
<comment type="caution">
    <text evidence="4">The sequence shown here is derived from an EMBL/GenBank/DDBJ whole genome shotgun (WGS) entry which is preliminary data.</text>
</comment>
<reference evidence="4 5" key="1">
    <citation type="submission" date="2023-12" db="EMBL/GenBank/DDBJ databases">
        <title>Novel species of the genus Arcicella isolated from rivers.</title>
        <authorList>
            <person name="Lu H."/>
        </authorList>
    </citation>
    <scope>NUCLEOTIDE SEQUENCE [LARGE SCALE GENOMIC DNA]</scope>
    <source>
        <strain evidence="4 5">KCTC 23307</strain>
    </source>
</reference>